<dbReference type="InParanoid" id="A0A2K2CPB0"/>
<keyword evidence="10" id="KW-1185">Reference proteome</keyword>
<dbReference type="SUPFAM" id="SSF52540">
    <property type="entry name" value="P-loop containing nucleoside triphosphate hydrolases"/>
    <property type="match status" value="1"/>
</dbReference>
<dbReference type="PANTHER" id="PTHR19338">
    <property type="entry name" value="TRANSLOCASE OF INNER MITOCHONDRIAL MEMBRANE 13 HOMOLOG"/>
    <property type="match status" value="1"/>
</dbReference>
<dbReference type="PANTHER" id="PTHR19338:SF58">
    <property type="entry name" value="OS09G0517100 PROTEIN"/>
    <property type="match status" value="1"/>
</dbReference>
<accession>A0A2K2CPB0</accession>
<dbReference type="InterPro" id="IPR027417">
    <property type="entry name" value="P-loop_NTPase"/>
</dbReference>
<dbReference type="Pfam" id="PF00931">
    <property type="entry name" value="NB-ARC"/>
    <property type="match status" value="1"/>
</dbReference>
<evidence type="ECO:0000313" key="9">
    <source>
        <dbReference type="EnsemblPlants" id="PNT63871"/>
    </source>
</evidence>
<feature type="domain" description="NB-ARC" evidence="6">
    <location>
        <begin position="209"/>
        <end position="282"/>
    </location>
</feature>
<proteinExistence type="inferred from homology"/>
<dbReference type="GO" id="GO:0043531">
    <property type="term" value="F:ADP binding"/>
    <property type="evidence" value="ECO:0007669"/>
    <property type="project" value="InterPro"/>
</dbReference>
<evidence type="ECO:0000256" key="3">
    <source>
        <dbReference type="ARBA" id="ARBA00022737"/>
    </source>
</evidence>
<reference evidence="8" key="2">
    <citation type="submission" date="2017-06" db="EMBL/GenBank/DDBJ databases">
        <title>WGS assembly of Brachypodium distachyon.</title>
        <authorList>
            <consortium name="The International Brachypodium Initiative"/>
            <person name="Lucas S."/>
            <person name="Harmon-Smith M."/>
            <person name="Lail K."/>
            <person name="Tice H."/>
            <person name="Grimwood J."/>
            <person name="Bruce D."/>
            <person name="Barry K."/>
            <person name="Shu S."/>
            <person name="Lindquist E."/>
            <person name="Wang M."/>
            <person name="Pitluck S."/>
            <person name="Vogel J.P."/>
            <person name="Garvin D.F."/>
            <person name="Mockler T.C."/>
            <person name="Schmutz J."/>
            <person name="Rokhsar D."/>
            <person name="Bevan M.W."/>
        </authorList>
    </citation>
    <scope>NUCLEOTIDE SEQUENCE</scope>
    <source>
        <strain evidence="8">Bd21</strain>
    </source>
</reference>
<reference evidence="8 9" key="1">
    <citation type="journal article" date="2010" name="Nature">
        <title>Genome sequencing and analysis of the model grass Brachypodium distachyon.</title>
        <authorList>
            <consortium name="International Brachypodium Initiative"/>
        </authorList>
    </citation>
    <scope>NUCLEOTIDE SEQUENCE [LARGE SCALE GENOMIC DNA]</scope>
    <source>
        <strain evidence="8 9">Bd21</strain>
    </source>
</reference>
<evidence type="ECO:0000259" key="6">
    <source>
        <dbReference type="Pfam" id="PF00931"/>
    </source>
</evidence>
<gene>
    <name evidence="8" type="ORF">BRADI_4g21942v3</name>
</gene>
<dbReference type="OrthoDB" id="690104at2759"/>
<evidence type="ECO:0000313" key="10">
    <source>
        <dbReference type="Proteomes" id="UP000008810"/>
    </source>
</evidence>
<dbReference type="InterPro" id="IPR002182">
    <property type="entry name" value="NB-ARC"/>
</dbReference>
<dbReference type="Proteomes" id="UP000008810">
    <property type="component" value="Chromosome 4"/>
</dbReference>
<evidence type="ECO:0000256" key="5">
    <source>
        <dbReference type="ARBA" id="ARBA00022821"/>
    </source>
</evidence>
<evidence type="ECO:0000256" key="4">
    <source>
        <dbReference type="ARBA" id="ARBA00022741"/>
    </source>
</evidence>
<evidence type="ECO:0008006" key="11">
    <source>
        <dbReference type="Google" id="ProtNLM"/>
    </source>
</evidence>
<keyword evidence="4" id="KW-0547">Nucleotide-binding</keyword>
<dbReference type="Gramene" id="PNT63871">
    <property type="protein sequence ID" value="PNT63871"/>
    <property type="gene ID" value="BRADI_4g21942v3"/>
</dbReference>
<dbReference type="AlphaFoldDB" id="A0A2K2CPB0"/>
<keyword evidence="2" id="KW-0433">Leucine-rich repeat</keyword>
<name>A0A2K2CPB0_BRADI</name>
<sequence>MGDLVIGLARSVVQGALTRAQTAIEEDAKLRQKAQRDLVFISLEFEMMQAFISVAKQDELRDNVARTWVRYVRELAFDFEDCIELVVHLDNSPNWWWRLLPSFMAPPRPLDLAVVELELLRSRAEDVSNSYSRYSRINDSATKLVMLQQPVPGTGIGATTFDMLIKARDASKMGDLTEFITLKDNDLELQVISVCGTAGDLRHIFNEPIKNYQCLVVIDDLQSTDDWDLIKAQLVFRQSKSVIVVITTEAKIAAHCADDEELVLNVKGVEDHAAFDLFEMEVRY</sequence>
<dbReference type="EMBL" id="CM000883">
    <property type="protein sequence ID" value="PNT63871.1"/>
    <property type="molecule type" value="Genomic_DNA"/>
</dbReference>
<evidence type="ECO:0000256" key="2">
    <source>
        <dbReference type="ARBA" id="ARBA00022614"/>
    </source>
</evidence>
<reference evidence="9" key="3">
    <citation type="submission" date="2018-08" db="UniProtKB">
        <authorList>
            <consortium name="EnsemblPlants"/>
        </authorList>
    </citation>
    <scope>IDENTIFICATION</scope>
    <source>
        <strain evidence="9">cv. Bd21</strain>
    </source>
</reference>
<evidence type="ECO:0000256" key="1">
    <source>
        <dbReference type="ARBA" id="ARBA00008894"/>
    </source>
</evidence>
<organism evidence="8">
    <name type="scientific">Brachypodium distachyon</name>
    <name type="common">Purple false brome</name>
    <name type="synonym">Trachynia distachya</name>
    <dbReference type="NCBI Taxonomy" id="15368"/>
    <lineage>
        <taxon>Eukaryota</taxon>
        <taxon>Viridiplantae</taxon>
        <taxon>Streptophyta</taxon>
        <taxon>Embryophyta</taxon>
        <taxon>Tracheophyta</taxon>
        <taxon>Spermatophyta</taxon>
        <taxon>Magnoliopsida</taxon>
        <taxon>Liliopsida</taxon>
        <taxon>Poales</taxon>
        <taxon>Poaceae</taxon>
        <taxon>BOP clade</taxon>
        <taxon>Pooideae</taxon>
        <taxon>Stipodae</taxon>
        <taxon>Brachypodieae</taxon>
        <taxon>Brachypodium</taxon>
    </lineage>
</organism>
<protein>
    <recommendedName>
        <fullName evidence="11">NB-ARC domain-containing protein</fullName>
    </recommendedName>
</protein>
<keyword evidence="3" id="KW-0677">Repeat</keyword>
<keyword evidence="5" id="KW-0611">Plant defense</keyword>
<dbReference type="GO" id="GO:0006952">
    <property type="term" value="P:defense response"/>
    <property type="evidence" value="ECO:0007669"/>
    <property type="project" value="UniProtKB-KW"/>
</dbReference>
<feature type="domain" description="Disease resistance N-terminal" evidence="7">
    <location>
        <begin position="12"/>
        <end position="89"/>
    </location>
</feature>
<evidence type="ECO:0000259" key="7">
    <source>
        <dbReference type="Pfam" id="PF18052"/>
    </source>
</evidence>
<dbReference type="InterPro" id="IPR041118">
    <property type="entry name" value="Rx_N"/>
</dbReference>
<dbReference type="Gene3D" id="1.20.5.4130">
    <property type="match status" value="1"/>
</dbReference>
<dbReference type="Pfam" id="PF18052">
    <property type="entry name" value="Rx_N"/>
    <property type="match status" value="1"/>
</dbReference>
<comment type="similarity">
    <text evidence="1">Belongs to the disease resistance NB-LRR family.</text>
</comment>
<dbReference type="EnsemblPlants" id="PNT63871">
    <property type="protein sequence ID" value="PNT63871"/>
    <property type="gene ID" value="BRADI_4g21942v3"/>
</dbReference>
<evidence type="ECO:0000313" key="8">
    <source>
        <dbReference type="EMBL" id="PNT63871.1"/>
    </source>
</evidence>